<evidence type="ECO:0000313" key="4">
    <source>
        <dbReference type="Proteomes" id="UP000269872"/>
    </source>
</evidence>
<gene>
    <name evidence="3" type="ORF">ALP05_03256</name>
    <name evidence="2" type="ORF">ALQ84_02166</name>
</gene>
<dbReference type="EMBL" id="RBUY01000023">
    <property type="protein sequence ID" value="RMV78933.1"/>
    <property type="molecule type" value="Genomic_DNA"/>
</dbReference>
<protein>
    <submittedName>
        <fullName evidence="3">Uncharacterized protein</fullName>
    </submittedName>
</protein>
<organism evidence="3 4">
    <name type="scientific">Pseudomonas caricapapayae</name>
    <dbReference type="NCBI Taxonomy" id="46678"/>
    <lineage>
        <taxon>Bacteria</taxon>
        <taxon>Pseudomonadati</taxon>
        <taxon>Pseudomonadota</taxon>
        <taxon>Gammaproteobacteria</taxon>
        <taxon>Pseudomonadales</taxon>
        <taxon>Pseudomonadaceae</taxon>
        <taxon>Pseudomonas</taxon>
    </lineage>
</organism>
<dbReference type="Proteomes" id="UP000269872">
    <property type="component" value="Unassembled WGS sequence"/>
</dbReference>
<evidence type="ECO:0000313" key="5">
    <source>
        <dbReference type="Proteomes" id="UP000278587"/>
    </source>
</evidence>
<dbReference type="AlphaFoldDB" id="A0A0P9KIM9"/>
<feature type="transmembrane region" description="Helical" evidence="1">
    <location>
        <begin position="6"/>
        <end position="27"/>
    </location>
</feature>
<keyword evidence="1" id="KW-1133">Transmembrane helix</keyword>
<dbReference type="RefSeq" id="WP_055010592.1">
    <property type="nucleotide sequence ID" value="NZ_LJPW01000150.1"/>
</dbReference>
<sequence>MTFEVFITALLGSITGAIGMSIVVFLCRTWITERLKQSISHEYALKLEEWKQAEQVRIKSEAVASLLAEWMSFPDEQKTLNKLTFEAYLWLPTEILQLLTKTLAHDPTAPNAREILSKVRQHLLKDSSLKASDIIIFKQESERRAFSARLSAATGFEAFRAASATGMKGVRGRGGSKPANPKDPG</sequence>
<accession>A0A0P9KIM9</accession>
<dbReference type="OrthoDB" id="7067191at2"/>
<keyword evidence="1" id="KW-0472">Membrane</keyword>
<evidence type="ECO:0000313" key="3">
    <source>
        <dbReference type="EMBL" id="RMV78933.1"/>
    </source>
</evidence>
<name>A0A0P9KIM9_9PSED</name>
<comment type="caution">
    <text evidence="3">The sequence shown here is derived from an EMBL/GenBank/DDBJ whole genome shotgun (WGS) entry which is preliminary data.</text>
</comment>
<reference evidence="4 5" key="1">
    <citation type="submission" date="2018-08" db="EMBL/GenBank/DDBJ databases">
        <title>Recombination of ecologically and evolutionarily significant loci maintains genetic cohesion in the Pseudomonas syringae species complex.</title>
        <authorList>
            <person name="Dillon M."/>
            <person name="Thakur S."/>
            <person name="Almeida R.N.D."/>
            <person name="Weir B.S."/>
            <person name="Guttman D.S."/>
        </authorList>
    </citation>
    <scope>NUCLEOTIDE SEQUENCE [LARGE SCALE GENOMIC DNA]</scope>
    <source>
        <strain evidence="2 5">ICMP 4086</strain>
        <strain evidence="3 4">ICMP 7496</strain>
    </source>
</reference>
<keyword evidence="1" id="KW-0812">Transmembrane</keyword>
<proteinExistence type="predicted"/>
<evidence type="ECO:0000313" key="2">
    <source>
        <dbReference type="EMBL" id="RMM04630.1"/>
    </source>
</evidence>
<dbReference type="EMBL" id="RBOC01000179">
    <property type="protein sequence ID" value="RMM04630.1"/>
    <property type="molecule type" value="Genomic_DNA"/>
</dbReference>
<dbReference type="Proteomes" id="UP000278587">
    <property type="component" value="Unassembled WGS sequence"/>
</dbReference>
<evidence type="ECO:0000256" key="1">
    <source>
        <dbReference type="SAM" id="Phobius"/>
    </source>
</evidence>